<evidence type="ECO:0000256" key="9">
    <source>
        <dbReference type="ARBA" id="ARBA00023315"/>
    </source>
</evidence>
<dbReference type="EC" id="2.3.1.35" evidence="10"/>
<feature type="binding site" evidence="10">
    <location>
        <position position="321"/>
    </location>
    <ligand>
        <name>substrate</name>
    </ligand>
</feature>
<keyword evidence="6 10" id="KW-0068">Autocatalytic cleavage</keyword>
<dbReference type="Proteomes" id="UP000324748">
    <property type="component" value="Unassembled WGS sequence"/>
</dbReference>
<dbReference type="Gene3D" id="3.30.2330.10">
    <property type="entry name" value="arginine biosynthesis bifunctional protein suprefamily"/>
    <property type="match status" value="1"/>
</dbReference>
<dbReference type="GO" id="GO:0004358">
    <property type="term" value="F:L-glutamate N-acetyltransferase activity, acting on acetyl-L-ornithine as donor"/>
    <property type="evidence" value="ECO:0007669"/>
    <property type="project" value="UniProtKB-UniRule"/>
</dbReference>
<comment type="caution">
    <text evidence="11">The sequence shown here is derived from an EMBL/GenBank/DDBJ whole genome shotgun (WGS) entry which is preliminary data.</text>
</comment>
<keyword evidence="3 10" id="KW-0055">Arginine biosynthesis</keyword>
<dbReference type="FunFam" id="3.10.20.340:FF:000002">
    <property type="entry name" value="Arginine biosynthesis bifunctional protein ArgJ, mitochondrial"/>
    <property type="match status" value="1"/>
</dbReference>
<evidence type="ECO:0000256" key="7">
    <source>
        <dbReference type="ARBA" id="ARBA00023128"/>
    </source>
</evidence>
<evidence type="ECO:0000313" key="11">
    <source>
        <dbReference type="EMBL" id="KAA1079335.1"/>
    </source>
</evidence>
<dbReference type="FunFam" id="3.30.2330.10:FF:000001">
    <property type="entry name" value="Arginine biosynthesis bifunctional protein ArgJ, mitochondrial"/>
    <property type="match status" value="1"/>
</dbReference>
<reference evidence="11 12" key="1">
    <citation type="submission" date="2019-05" db="EMBL/GenBank/DDBJ databases">
        <title>Emergence of the Ug99 lineage of the wheat stem rust pathogen through somatic hybridization.</title>
        <authorList>
            <person name="Li F."/>
            <person name="Upadhyaya N.M."/>
            <person name="Sperschneider J."/>
            <person name="Matny O."/>
            <person name="Nguyen-Phuc H."/>
            <person name="Mago R."/>
            <person name="Raley C."/>
            <person name="Miller M.E."/>
            <person name="Silverstein K.A.T."/>
            <person name="Henningsen E."/>
            <person name="Hirsch C.D."/>
            <person name="Visser B."/>
            <person name="Pretorius Z.A."/>
            <person name="Steffenson B.J."/>
            <person name="Schwessinger B."/>
            <person name="Dodds P.N."/>
            <person name="Figueroa M."/>
        </authorList>
    </citation>
    <scope>NUCLEOTIDE SEQUENCE [LARGE SCALE GENOMIC DNA]</scope>
    <source>
        <strain evidence="11">21-0</strain>
    </source>
</reference>
<keyword evidence="9 10" id="KW-0012">Acyltransferase</keyword>
<keyword evidence="12" id="KW-1185">Reference proteome</keyword>
<dbReference type="HAMAP" id="MF_01106">
    <property type="entry name" value="ArgJ"/>
    <property type="match status" value="1"/>
</dbReference>
<keyword evidence="7 10" id="KW-0496">Mitochondrion</keyword>
<comment type="function">
    <text evidence="10">Catalyzes two activities which are involved in the cyclic version of arginine biosynthesis: the synthesis of acetylglutamate from glutamate and acetyl-CoA, and of ornithine by transacetylation between acetylornithine and glutamate.</text>
</comment>
<dbReference type="PANTHER" id="PTHR23100">
    <property type="entry name" value="ARGININE BIOSYNTHESIS BIFUNCTIONAL PROTEIN ARGJ"/>
    <property type="match status" value="1"/>
</dbReference>
<proteinExistence type="inferred from homology"/>
<feature type="binding site" evidence="10">
    <location>
        <position position="453"/>
    </location>
    <ligand>
        <name>substrate</name>
    </ligand>
</feature>
<evidence type="ECO:0000256" key="5">
    <source>
        <dbReference type="ARBA" id="ARBA00022679"/>
    </source>
</evidence>
<dbReference type="PANTHER" id="PTHR23100:SF0">
    <property type="entry name" value="ARGININE BIOSYNTHESIS BIFUNCTIONAL PROTEIN ARGJ, MITOCHONDRIAL"/>
    <property type="match status" value="1"/>
</dbReference>
<evidence type="ECO:0000256" key="1">
    <source>
        <dbReference type="ARBA" id="ARBA00004305"/>
    </source>
</evidence>
<feature type="binding site" evidence="10">
    <location>
        <position position="231"/>
    </location>
    <ligand>
        <name>substrate</name>
    </ligand>
</feature>
<dbReference type="AlphaFoldDB" id="A0A5B0MQY6"/>
<keyword evidence="4 10" id="KW-0028">Amino-acid biosynthesis</keyword>
<feature type="binding site" evidence="10">
    <location>
        <position position="216"/>
    </location>
    <ligand>
        <name>substrate</name>
    </ligand>
</feature>
<dbReference type="NCBIfam" id="NF003802">
    <property type="entry name" value="PRK05388.1"/>
    <property type="match status" value="1"/>
</dbReference>
<comment type="pathway">
    <text evidence="10">Amino-acid biosynthesis; L-arginine biosynthesis; N(2)-acetyl-L-ornithine from L-glutamate: step 1/4.</text>
</comment>
<dbReference type="GO" id="GO:0006592">
    <property type="term" value="P:ornithine biosynthetic process"/>
    <property type="evidence" value="ECO:0007669"/>
    <property type="project" value="TreeGrafter"/>
</dbReference>
<comment type="pathway">
    <text evidence="10">Amino-acid biosynthesis; L-arginine biosynthesis; L-ornithine and N-acetyl-L-glutamate from L-glutamate and N(2)-acetyl-L-ornithine (cyclic): step 1/1.</text>
</comment>
<dbReference type="SUPFAM" id="SSF56266">
    <property type="entry name" value="DmpA/ArgJ-like"/>
    <property type="match status" value="1"/>
</dbReference>
<dbReference type="GO" id="GO:0005759">
    <property type="term" value="C:mitochondrial matrix"/>
    <property type="evidence" value="ECO:0007669"/>
    <property type="project" value="UniProtKB-SubCell"/>
</dbReference>
<dbReference type="Gene3D" id="3.10.20.340">
    <property type="entry name" value="ArgJ beta chain, C-terminal domain"/>
    <property type="match status" value="1"/>
</dbReference>
<dbReference type="NCBIfam" id="TIGR00120">
    <property type="entry name" value="ArgJ"/>
    <property type="match status" value="1"/>
</dbReference>
<evidence type="ECO:0000256" key="10">
    <source>
        <dbReference type="HAMAP-Rule" id="MF_03124"/>
    </source>
</evidence>
<name>A0A5B0MQY6_PUCGR</name>
<comment type="similarity">
    <text evidence="2 10">Belongs to the ArgJ family.</text>
</comment>
<dbReference type="GO" id="GO:0004042">
    <property type="term" value="F:L-glutamate N-acetyltransferase activity"/>
    <property type="evidence" value="ECO:0007669"/>
    <property type="project" value="UniProtKB-UniRule"/>
</dbReference>
<dbReference type="Gene3D" id="3.60.70.12">
    <property type="entry name" value="L-amino peptidase D-ALA esterase/amidase"/>
    <property type="match status" value="1"/>
</dbReference>
<evidence type="ECO:0000256" key="2">
    <source>
        <dbReference type="ARBA" id="ARBA00006774"/>
    </source>
</evidence>
<dbReference type="EMBL" id="VSWC01000132">
    <property type="protein sequence ID" value="KAA1079335.1"/>
    <property type="molecule type" value="Genomic_DNA"/>
</dbReference>
<feature type="site" description="Involved in the stabilization of negative charge on the oxyanion by the formation of the oxyanion hole" evidence="10">
    <location>
        <position position="152"/>
    </location>
</feature>
<dbReference type="CDD" id="cd02152">
    <property type="entry name" value="OAT"/>
    <property type="match status" value="1"/>
</dbReference>
<dbReference type="InterPro" id="IPR002813">
    <property type="entry name" value="Arg_biosynth_ArgJ"/>
</dbReference>
<comment type="subunit">
    <text evidence="10">Heterodimer of an alpha and a beta chain.</text>
</comment>
<feature type="binding site" evidence="10">
    <location>
        <position position="458"/>
    </location>
    <ligand>
        <name>substrate</name>
    </ligand>
</feature>
<feature type="site" description="Involved in the stabilization of negative charge on the oxyanion by the formation of the oxyanion hole" evidence="10">
    <location>
        <position position="151"/>
    </location>
</feature>
<dbReference type="InterPro" id="IPR042195">
    <property type="entry name" value="ArgJ_beta_C"/>
</dbReference>
<evidence type="ECO:0000256" key="8">
    <source>
        <dbReference type="ARBA" id="ARBA00023268"/>
    </source>
</evidence>
<feature type="active site" description="Nucleophile" evidence="10">
    <location>
        <position position="231"/>
    </location>
</feature>
<comment type="PTM">
    <text evidence="10">The alpha and beta chains are autoproteolytically processed from a single precursor protein within the mitochondrion.</text>
</comment>
<sequence length="458" mass="49616">MSENLGCLSLWGWYCPSWEPTKMTTILSKLSRFAPKPTNTKNFPQGFKVIGVHCGIKKKEKLDLGLLLSEREETSGAGCFTRNRFKAAPVKYSINKLLETQGHKIGGVVINSGCANAVTGTRGDSDAAEIARLVDEHLHKNGSASSLVLSTGVIGQLLPTERIHAGVIEGLKRLGDNYESWHALAEAFMTTDTFPKLLTHSFQLDGQEIRFAGIDKGAGMIHPSMGPPHATLLGLIATDAAVRPDTLQRALTKAVDRSFNRISVDGDMSTNDTILILANGAAGNKPLDHADPADQKRLEIFEHELASFALRLAKLVVRDGEGATKFVQVLVRGAQNEADATTIATTIATSSLVKCALNGEDANWGRILCALGYSPISHPIDTQKVSVSIRTADDLQQILLLSNGEPVPDIDELKAKEILKNEDLIIDLDLGHPIDHQASFYTCDLSKEYVAINADYRS</sequence>
<dbReference type="OrthoDB" id="2017946at2759"/>
<keyword evidence="5 10" id="KW-0808">Transferase</keyword>
<keyword evidence="8 10" id="KW-0511">Multifunctional enzyme</keyword>
<comment type="catalytic activity">
    <reaction evidence="10">
        <text>L-glutamate + acetyl-CoA = N-acetyl-L-glutamate + CoA + H(+)</text>
        <dbReference type="Rhea" id="RHEA:24292"/>
        <dbReference type="ChEBI" id="CHEBI:15378"/>
        <dbReference type="ChEBI" id="CHEBI:29985"/>
        <dbReference type="ChEBI" id="CHEBI:44337"/>
        <dbReference type="ChEBI" id="CHEBI:57287"/>
        <dbReference type="ChEBI" id="CHEBI:57288"/>
        <dbReference type="EC" id="2.3.1.1"/>
    </reaction>
</comment>
<dbReference type="FunFam" id="3.60.70.12:FF:000006">
    <property type="entry name" value="Arginine biosynthesis bifunctional protein ArgJ, mitochondrial"/>
    <property type="match status" value="1"/>
</dbReference>
<feature type="binding site" evidence="10">
    <location>
        <position position="190"/>
    </location>
    <ligand>
        <name>substrate</name>
    </ligand>
</feature>
<gene>
    <name evidence="11" type="ORF">PGT21_008496</name>
</gene>
<feature type="chain" id="PRO_5023253318" description="Arginine biosynthesis bifunctional protein ArgJ beta chain" evidence="10">
    <location>
        <begin position="231"/>
        <end position="458"/>
    </location>
</feature>
<evidence type="ECO:0000313" key="12">
    <source>
        <dbReference type="Proteomes" id="UP000324748"/>
    </source>
</evidence>
<feature type="site" description="Cleavage; by autolysis" evidence="10">
    <location>
        <begin position="230"/>
        <end position="231"/>
    </location>
</feature>
<dbReference type="EC" id="2.3.1.1" evidence="10"/>
<protein>
    <recommendedName>
        <fullName evidence="10">Arginine biosynthesis bifunctional protein ArgJ, mitochondrial</fullName>
    </recommendedName>
    <domain>
        <recommendedName>
            <fullName evidence="10">Glutamate N-acetyltransferase</fullName>
            <shortName evidence="10">GAT</shortName>
            <ecNumber evidence="10">2.3.1.35</ecNumber>
        </recommendedName>
        <alternativeName>
            <fullName evidence="10">Ornithine acetyltransferase</fullName>
            <shortName evidence="10">OATase</shortName>
        </alternativeName>
        <alternativeName>
            <fullName evidence="10">Ornithine transacetylase</fullName>
        </alternativeName>
    </domain>
    <domain>
        <recommendedName>
            <fullName evidence="10">Amino-acid acetyltransferase</fullName>
            <ecNumber evidence="10">2.3.1.1</ecNumber>
        </recommendedName>
        <alternativeName>
            <fullName evidence="10">N-acetylglutamate synthase</fullName>
            <shortName evidence="10">AGS</shortName>
        </alternativeName>
    </domain>
    <component>
        <recommendedName>
            <fullName evidence="10">Arginine biosynthesis bifunctional protein ArgJ alpha chain</fullName>
        </recommendedName>
    </component>
    <component>
        <recommendedName>
            <fullName evidence="10">Arginine biosynthesis bifunctional protein ArgJ beta chain</fullName>
        </recommendedName>
    </component>
</protein>
<organism evidence="11 12">
    <name type="scientific">Puccinia graminis f. sp. tritici</name>
    <dbReference type="NCBI Taxonomy" id="56615"/>
    <lineage>
        <taxon>Eukaryota</taxon>
        <taxon>Fungi</taxon>
        <taxon>Dikarya</taxon>
        <taxon>Basidiomycota</taxon>
        <taxon>Pucciniomycotina</taxon>
        <taxon>Pucciniomycetes</taxon>
        <taxon>Pucciniales</taxon>
        <taxon>Pucciniaceae</taxon>
        <taxon>Puccinia</taxon>
    </lineage>
</organism>
<accession>A0A5B0MQY6</accession>
<dbReference type="Pfam" id="PF01960">
    <property type="entry name" value="ArgJ"/>
    <property type="match status" value="1"/>
</dbReference>
<evidence type="ECO:0000256" key="4">
    <source>
        <dbReference type="ARBA" id="ARBA00022605"/>
    </source>
</evidence>
<comment type="catalytic activity">
    <reaction evidence="10">
        <text>N(2)-acetyl-L-ornithine + L-glutamate = N-acetyl-L-glutamate + L-ornithine</text>
        <dbReference type="Rhea" id="RHEA:15349"/>
        <dbReference type="ChEBI" id="CHEBI:29985"/>
        <dbReference type="ChEBI" id="CHEBI:44337"/>
        <dbReference type="ChEBI" id="CHEBI:46911"/>
        <dbReference type="ChEBI" id="CHEBI:57805"/>
        <dbReference type="EC" id="2.3.1.35"/>
    </reaction>
</comment>
<comment type="subcellular location">
    <subcellularLocation>
        <location evidence="1 10">Mitochondrion matrix</location>
    </subcellularLocation>
</comment>
<evidence type="ECO:0000256" key="3">
    <source>
        <dbReference type="ARBA" id="ARBA00022571"/>
    </source>
</evidence>
<dbReference type="InterPro" id="IPR016117">
    <property type="entry name" value="ArgJ-like_dom_sf"/>
</dbReference>
<dbReference type="UniPathway" id="UPA00068">
    <property type="reaction ID" value="UER00106"/>
</dbReference>
<dbReference type="GO" id="GO:0006526">
    <property type="term" value="P:L-arginine biosynthetic process"/>
    <property type="evidence" value="ECO:0007669"/>
    <property type="project" value="UniProtKB-UniRule"/>
</dbReference>
<evidence type="ECO:0000256" key="6">
    <source>
        <dbReference type="ARBA" id="ARBA00022813"/>
    </source>
</evidence>
<feature type="chain" id="PRO_5023253319" description="Arginine biosynthesis bifunctional protein ArgJ alpha chain" evidence="10">
    <location>
        <begin position="1"/>
        <end position="230"/>
    </location>
</feature>